<keyword evidence="1" id="KW-1185">Reference proteome</keyword>
<organism evidence="1 2">
    <name type="scientific">Ascaris lumbricoides</name>
    <name type="common">Giant roundworm</name>
    <dbReference type="NCBI Taxonomy" id="6252"/>
    <lineage>
        <taxon>Eukaryota</taxon>
        <taxon>Metazoa</taxon>
        <taxon>Ecdysozoa</taxon>
        <taxon>Nematoda</taxon>
        <taxon>Chromadorea</taxon>
        <taxon>Rhabditida</taxon>
        <taxon>Spirurina</taxon>
        <taxon>Ascaridomorpha</taxon>
        <taxon>Ascaridoidea</taxon>
        <taxon>Ascarididae</taxon>
        <taxon>Ascaris</taxon>
    </lineage>
</organism>
<name>A0A0M3I4W2_ASCLU</name>
<reference evidence="2" key="1">
    <citation type="submission" date="2017-02" db="UniProtKB">
        <authorList>
            <consortium name="WormBaseParasite"/>
        </authorList>
    </citation>
    <scope>IDENTIFICATION</scope>
</reference>
<proteinExistence type="predicted"/>
<sequence>MSTKLPIDKSPVNALDVSLLNTYPSDVPSFAVIPMKTNQHGDEQIANAQILRNVRTVGYLSGESTRPIFRVYPIRSADPGATTQDFLAHNQPSSLPTYDEVMRVNVTAEDIRSSSNPCGQRSTVWSTGLSNDRSNDRYFVA</sequence>
<evidence type="ECO:0000313" key="2">
    <source>
        <dbReference type="WBParaSite" id="ALUE_0001188001-mRNA-1"/>
    </source>
</evidence>
<accession>A0A0M3I4W2</accession>
<dbReference type="AlphaFoldDB" id="A0A0M3I4W2"/>
<dbReference type="Proteomes" id="UP000036681">
    <property type="component" value="Unplaced"/>
</dbReference>
<protein>
    <submittedName>
        <fullName evidence="2">MSP domain-containing protein</fullName>
    </submittedName>
</protein>
<dbReference type="WBParaSite" id="ALUE_0001188001-mRNA-1">
    <property type="protein sequence ID" value="ALUE_0001188001-mRNA-1"/>
    <property type="gene ID" value="ALUE_0001188001"/>
</dbReference>
<evidence type="ECO:0000313" key="1">
    <source>
        <dbReference type="Proteomes" id="UP000036681"/>
    </source>
</evidence>